<gene>
    <name evidence="1" type="ordered locus">STHERM_c15630</name>
</gene>
<reference key="1">
    <citation type="submission" date="2009-08" db="EMBL/GenBank/DDBJ databases">
        <title>The genome sequence of Spirochaeta thermophila DSM6192.</title>
        <authorList>
            <person name="Angelov A."/>
            <person name="Mientus M."/>
            <person name="Wittenberg S."/>
            <person name="Lehmann R."/>
            <person name="Liesegang H."/>
            <person name="Daniel R."/>
            <person name="Liebl W."/>
        </authorList>
    </citation>
    <scope>NUCLEOTIDE SEQUENCE</scope>
    <source>
        <strain>DSM 6192</strain>
    </source>
</reference>
<protein>
    <submittedName>
        <fullName evidence="1">Probable glycosyltransferase</fullName>
    </submittedName>
</protein>
<keyword evidence="1" id="KW-0808">Transferase</keyword>
<dbReference type="PaxDb" id="665571-STHERM_c15630"/>
<dbReference type="Proteomes" id="UP000001296">
    <property type="component" value="Chromosome"/>
</dbReference>
<dbReference type="AlphaFoldDB" id="E0RN34"/>
<dbReference type="EMBL" id="CP001698">
    <property type="protein sequence ID" value="ADN02503.1"/>
    <property type="molecule type" value="Genomic_DNA"/>
</dbReference>
<sequence>MRILTKLYHRIRRGTKKRIQYLFYLLRLKKEILVRKDVHLALDSSSNDEVIISLTSFPARFGVLGGCLKSLLYQRVRPHRLIVWLAEEEVEGLDLSKQIPEFEFFVRSGIEFALIEENLRSYNKLLPALKRYPRGIIVTCDDDILYPPWFLEKMVRAYNPEEICFYRAWEMETDPRGRMAPYHTWNDASSKTPSSRLFFTGVGGVLYPPGSLAEEVFNVSRIRELCPSGDDIWFNAMALLKGTKKRLLLSNSYSFPIIKESLSQRSALRERNVAQGFNDVMLRAVFDCYNLYQFL</sequence>
<reference evidence="1 2" key="2">
    <citation type="journal article" date="2010" name="J. Bacteriol.">
        <title>Genome sequence of the polysaccharide-degrading, thermophilic anaerobe Spirochaeta thermophila DSM 6192.</title>
        <authorList>
            <person name="Angelov A."/>
            <person name="Liebl S."/>
            <person name="Ballschmiter M."/>
            <person name="Bomeke M."/>
            <person name="Lehmann R."/>
            <person name="Liesegang H."/>
            <person name="Daniel R."/>
            <person name="Liebl W."/>
        </authorList>
    </citation>
    <scope>NUCLEOTIDE SEQUENCE [LARGE SCALE GENOMIC DNA]</scope>
    <source>
        <strain evidence="2">ATCC 49972 / DSM 6192 / RI 19.B1</strain>
    </source>
</reference>
<proteinExistence type="predicted"/>
<evidence type="ECO:0000313" key="1">
    <source>
        <dbReference type="EMBL" id="ADN02503.1"/>
    </source>
</evidence>
<dbReference type="GO" id="GO:0016740">
    <property type="term" value="F:transferase activity"/>
    <property type="evidence" value="ECO:0007669"/>
    <property type="project" value="UniProtKB-KW"/>
</dbReference>
<dbReference type="HOGENOM" id="CLU_076555_0_1_12"/>
<dbReference type="KEGG" id="sta:STHERM_c15630"/>
<dbReference type="InterPro" id="IPR029044">
    <property type="entry name" value="Nucleotide-diphossugar_trans"/>
</dbReference>
<accession>E0RN34</accession>
<name>E0RN34_WINT6</name>
<evidence type="ECO:0000313" key="2">
    <source>
        <dbReference type="Proteomes" id="UP000001296"/>
    </source>
</evidence>
<organism evidence="1 2">
    <name type="scientific">Winmispira thermophila (strain ATCC 49972 / DSM 6192 / RI 19.B1)</name>
    <name type="common">Spirochaeta thermophila</name>
    <dbReference type="NCBI Taxonomy" id="665571"/>
    <lineage>
        <taxon>Bacteria</taxon>
        <taxon>Pseudomonadati</taxon>
        <taxon>Spirochaetota</taxon>
        <taxon>Spirochaetia</taxon>
        <taxon>Winmispirales</taxon>
        <taxon>Winmispiraceae</taxon>
        <taxon>Winmispira</taxon>
    </lineage>
</organism>
<dbReference type="SUPFAM" id="SSF53448">
    <property type="entry name" value="Nucleotide-diphospho-sugar transferases"/>
    <property type="match status" value="1"/>
</dbReference>
<dbReference type="eggNOG" id="COG0463">
    <property type="taxonomic scope" value="Bacteria"/>
</dbReference>